<sequence>MLKTHSHLGWLVGMIACVLLSACDVVKLDSNGKPIIPMSAADAASIKNMSPEALADKFWPDIVQEANQKALTLDSLTQLSGKANRFIKLSGTVKGIDSETKTATMVVRASSSEVTLQIGPIIRGNSIRDAASFIEFDQFKNQVQFARLSKQLNKKAMASFPYPDTSWTGKKVEVIAAVTVSNHKITEAIPIEITQR</sequence>
<dbReference type="PROSITE" id="PS51257">
    <property type="entry name" value="PROKAR_LIPOPROTEIN"/>
    <property type="match status" value="1"/>
</dbReference>
<proteinExistence type="predicted"/>
<dbReference type="PIRSF" id="PIRSF033535">
    <property type="entry name" value="UCP033535_plp"/>
    <property type="match status" value="1"/>
</dbReference>
<dbReference type="Pfam" id="PF10054">
    <property type="entry name" value="DUF2291"/>
    <property type="match status" value="1"/>
</dbReference>
<dbReference type="InterPro" id="IPR036215">
    <property type="entry name" value="TM0957-like_sf"/>
</dbReference>
<evidence type="ECO:0000313" key="1">
    <source>
        <dbReference type="EMBL" id="MCA2015095.1"/>
    </source>
</evidence>
<protein>
    <submittedName>
        <fullName evidence="1">DUF2291 domain-containing protein</fullName>
    </submittedName>
</protein>
<comment type="caution">
    <text evidence="1">The sequence shown here is derived from an EMBL/GenBank/DDBJ whole genome shotgun (WGS) entry which is preliminary data.</text>
</comment>
<gene>
    <name evidence="1" type="ORF">LDJ79_03170</name>
</gene>
<name>A0ABS7YLE6_9VIBR</name>
<accession>A0ABS7YLE6</accession>
<organism evidence="1 2">
    <name type="scientific">Vibrio tritonius</name>
    <dbReference type="NCBI Taxonomy" id="1435069"/>
    <lineage>
        <taxon>Bacteria</taxon>
        <taxon>Pseudomonadati</taxon>
        <taxon>Pseudomonadota</taxon>
        <taxon>Gammaproteobacteria</taxon>
        <taxon>Vibrionales</taxon>
        <taxon>Vibrionaceae</taxon>
        <taxon>Vibrio</taxon>
    </lineage>
</organism>
<dbReference type="EMBL" id="JAIWIU010000015">
    <property type="protein sequence ID" value="MCA2015095.1"/>
    <property type="molecule type" value="Genomic_DNA"/>
</dbReference>
<dbReference type="InterPro" id="IPR014582">
    <property type="entry name" value="UCP033535_lipo"/>
</dbReference>
<reference evidence="2" key="1">
    <citation type="submission" date="2023-07" db="EMBL/GenBank/DDBJ databases">
        <title>Molecular identification of indigenous halophilic bacteria isolated from red sea cost, biodegradation of synthetic dyes and assessment of degraded metabolite toxicity.</title>
        <authorList>
            <person name="Chaieb K."/>
            <person name="Altayb H.N."/>
        </authorList>
    </citation>
    <scope>NUCLEOTIDE SEQUENCE [LARGE SCALE GENOMIC DNA]</scope>
    <source>
        <strain evidence="2">K20</strain>
    </source>
</reference>
<evidence type="ECO:0000313" key="2">
    <source>
        <dbReference type="Proteomes" id="UP001199044"/>
    </source>
</evidence>
<dbReference type="SUPFAM" id="SSF141318">
    <property type="entry name" value="TM0957-like"/>
    <property type="match status" value="1"/>
</dbReference>
<dbReference type="Proteomes" id="UP001199044">
    <property type="component" value="Unassembled WGS sequence"/>
</dbReference>
<keyword evidence="2" id="KW-1185">Reference proteome</keyword>
<dbReference type="RefSeq" id="WP_068716789.1">
    <property type="nucleotide sequence ID" value="NZ_AP014636.1"/>
</dbReference>